<comment type="caution">
    <text evidence="1">The sequence shown here is derived from an EMBL/GenBank/DDBJ whole genome shotgun (WGS) entry which is preliminary data.</text>
</comment>
<gene>
    <name evidence="1" type="ORF">LARSCL_LOCUS5072</name>
</gene>
<name>A0AAV1ZG71_9ARAC</name>
<dbReference type="AlphaFoldDB" id="A0AAV1ZG71"/>
<evidence type="ECO:0000313" key="1">
    <source>
        <dbReference type="EMBL" id="CAL1270041.1"/>
    </source>
</evidence>
<evidence type="ECO:0000313" key="2">
    <source>
        <dbReference type="Proteomes" id="UP001497382"/>
    </source>
</evidence>
<reference evidence="1 2" key="1">
    <citation type="submission" date="2024-04" db="EMBL/GenBank/DDBJ databases">
        <authorList>
            <person name="Rising A."/>
            <person name="Reimegard J."/>
            <person name="Sonavane S."/>
            <person name="Akerstrom W."/>
            <person name="Nylinder S."/>
            <person name="Hedman E."/>
            <person name="Kallberg Y."/>
        </authorList>
    </citation>
    <scope>NUCLEOTIDE SEQUENCE [LARGE SCALE GENOMIC DNA]</scope>
</reference>
<protein>
    <submittedName>
        <fullName evidence="1">Uncharacterized protein</fullName>
    </submittedName>
</protein>
<keyword evidence="2" id="KW-1185">Reference proteome</keyword>
<proteinExistence type="predicted"/>
<sequence length="86" mass="9605">MIAAITEQCQVRQGRPKGGRSGFHAIEPHWEEVRLGSVTRNLEPKLSERSIPSLVPPEVSIHLEDFGATKDLTCTSYPFCTRSPQE</sequence>
<organism evidence="1 2">
    <name type="scientific">Larinioides sclopetarius</name>
    <dbReference type="NCBI Taxonomy" id="280406"/>
    <lineage>
        <taxon>Eukaryota</taxon>
        <taxon>Metazoa</taxon>
        <taxon>Ecdysozoa</taxon>
        <taxon>Arthropoda</taxon>
        <taxon>Chelicerata</taxon>
        <taxon>Arachnida</taxon>
        <taxon>Araneae</taxon>
        <taxon>Araneomorphae</taxon>
        <taxon>Entelegynae</taxon>
        <taxon>Araneoidea</taxon>
        <taxon>Araneidae</taxon>
        <taxon>Larinioides</taxon>
    </lineage>
</organism>
<dbReference type="Proteomes" id="UP001497382">
    <property type="component" value="Unassembled WGS sequence"/>
</dbReference>
<accession>A0AAV1ZG71</accession>
<dbReference type="EMBL" id="CAXIEN010000045">
    <property type="protein sequence ID" value="CAL1270041.1"/>
    <property type="molecule type" value="Genomic_DNA"/>
</dbReference>